<sequence length="182" mass="18249">MRRSAMLGTLLLLSSCSGLGKFFNDTERLPGQNPNAATGVSENVLRSRGQTPIEMPIEPQAGNVWPGPPQPLPSLSDVSRNGGQTNGALLGGASMRNGGSMAAGEQQSIHSGAPLDQDGFGGGGGSTGGNGSLAASVPDPAEKFHTKSGADTGGKIVIPNGDGTNTVINPDGSVQTVKGFPK</sequence>
<feature type="signal peptide" evidence="2">
    <location>
        <begin position="1"/>
        <end position="20"/>
    </location>
</feature>
<reference evidence="3 4" key="1">
    <citation type="journal article" date="2014" name="World J. Microbiol. Biotechnol.">
        <title>Biodiversity and physiological characteristics of Antarctic and Arctic lichens-associated bacteria.</title>
        <authorList>
            <person name="Lee Y.M."/>
            <person name="Kim E.H."/>
            <person name="Lee H.K."/>
            <person name="Hong S.G."/>
        </authorList>
    </citation>
    <scope>NUCLEOTIDE SEQUENCE [LARGE SCALE GENOMIC DNA]</scope>
    <source>
        <strain evidence="3 4">PAMC 26569</strain>
    </source>
</reference>
<evidence type="ECO:0000256" key="2">
    <source>
        <dbReference type="SAM" id="SignalP"/>
    </source>
</evidence>
<evidence type="ECO:0000313" key="4">
    <source>
        <dbReference type="Proteomes" id="UP000500767"/>
    </source>
</evidence>
<feature type="region of interest" description="Disordered" evidence="1">
    <location>
        <begin position="56"/>
        <end position="182"/>
    </location>
</feature>
<feature type="compositionally biased region" description="Polar residues" evidence="1">
    <location>
        <begin position="76"/>
        <end position="87"/>
    </location>
</feature>
<organism evidence="3 4">
    <name type="scientific">Lichenicola cladoniae</name>
    <dbReference type="NCBI Taxonomy" id="1484109"/>
    <lineage>
        <taxon>Bacteria</taxon>
        <taxon>Pseudomonadati</taxon>
        <taxon>Pseudomonadota</taxon>
        <taxon>Alphaproteobacteria</taxon>
        <taxon>Acetobacterales</taxon>
        <taxon>Acetobacteraceae</taxon>
        <taxon>Lichenicola</taxon>
    </lineage>
</organism>
<accession>A0A6M8HPT5</accession>
<protein>
    <recommendedName>
        <fullName evidence="5">Lipoprotein</fullName>
    </recommendedName>
</protein>
<dbReference type="EMBL" id="CP053708">
    <property type="protein sequence ID" value="QKE90261.1"/>
    <property type="molecule type" value="Genomic_DNA"/>
</dbReference>
<dbReference type="AlphaFoldDB" id="A0A6M8HPT5"/>
<feature type="chain" id="PRO_5026870236" description="Lipoprotein" evidence="2">
    <location>
        <begin position="21"/>
        <end position="182"/>
    </location>
</feature>
<dbReference type="PROSITE" id="PS51257">
    <property type="entry name" value="PROKAR_LIPOPROTEIN"/>
    <property type="match status" value="1"/>
</dbReference>
<feature type="compositionally biased region" description="Gly residues" evidence="1">
    <location>
        <begin position="119"/>
        <end position="131"/>
    </location>
</feature>
<keyword evidence="4" id="KW-1185">Reference proteome</keyword>
<evidence type="ECO:0000256" key="1">
    <source>
        <dbReference type="SAM" id="MobiDB-lite"/>
    </source>
</evidence>
<gene>
    <name evidence="3" type="ORF">HN018_09600</name>
</gene>
<name>A0A6M8HPT5_9PROT</name>
<proteinExistence type="predicted"/>
<dbReference type="KEGG" id="lck:HN018_09600"/>
<evidence type="ECO:0008006" key="5">
    <source>
        <dbReference type="Google" id="ProtNLM"/>
    </source>
</evidence>
<dbReference type="Proteomes" id="UP000500767">
    <property type="component" value="Chromosome"/>
</dbReference>
<feature type="compositionally biased region" description="Polar residues" evidence="1">
    <location>
        <begin position="162"/>
        <end position="176"/>
    </location>
</feature>
<dbReference type="RefSeq" id="WP_171834058.1">
    <property type="nucleotide sequence ID" value="NZ_CP053708.1"/>
</dbReference>
<evidence type="ECO:0000313" key="3">
    <source>
        <dbReference type="EMBL" id="QKE90261.1"/>
    </source>
</evidence>
<keyword evidence="2" id="KW-0732">Signal</keyword>